<proteinExistence type="predicted"/>
<evidence type="ECO:0000313" key="2">
    <source>
        <dbReference type="EMBL" id="KAL2652447.1"/>
    </source>
</evidence>
<name>A0ABD1ZN39_9MARC</name>
<dbReference type="Proteomes" id="UP001605036">
    <property type="component" value="Unassembled WGS sequence"/>
</dbReference>
<comment type="caution">
    <text evidence="2">The sequence shown here is derived from an EMBL/GenBank/DDBJ whole genome shotgun (WGS) entry which is preliminary data.</text>
</comment>
<gene>
    <name evidence="2" type="ORF">R1flu_020575</name>
</gene>
<feature type="region of interest" description="Disordered" evidence="1">
    <location>
        <begin position="1"/>
        <end position="166"/>
    </location>
</feature>
<feature type="compositionally biased region" description="Basic and acidic residues" evidence="1">
    <location>
        <begin position="153"/>
        <end position="166"/>
    </location>
</feature>
<organism evidence="2 3">
    <name type="scientific">Riccia fluitans</name>
    <dbReference type="NCBI Taxonomy" id="41844"/>
    <lineage>
        <taxon>Eukaryota</taxon>
        <taxon>Viridiplantae</taxon>
        <taxon>Streptophyta</taxon>
        <taxon>Embryophyta</taxon>
        <taxon>Marchantiophyta</taxon>
        <taxon>Marchantiopsida</taxon>
        <taxon>Marchantiidae</taxon>
        <taxon>Marchantiales</taxon>
        <taxon>Ricciaceae</taxon>
        <taxon>Riccia</taxon>
    </lineage>
</organism>
<keyword evidence="3" id="KW-1185">Reference proteome</keyword>
<accession>A0ABD1ZN39</accession>
<dbReference type="EMBL" id="JBHFFA010000001">
    <property type="protein sequence ID" value="KAL2652447.1"/>
    <property type="molecule type" value="Genomic_DNA"/>
</dbReference>
<evidence type="ECO:0000313" key="3">
    <source>
        <dbReference type="Proteomes" id="UP001605036"/>
    </source>
</evidence>
<reference evidence="2 3" key="1">
    <citation type="submission" date="2024-09" db="EMBL/GenBank/DDBJ databases">
        <title>Chromosome-scale assembly of Riccia fluitans.</title>
        <authorList>
            <person name="Paukszto L."/>
            <person name="Sawicki J."/>
            <person name="Karawczyk K."/>
            <person name="Piernik-Szablinska J."/>
            <person name="Szczecinska M."/>
            <person name="Mazdziarz M."/>
        </authorList>
    </citation>
    <scope>NUCLEOTIDE SEQUENCE [LARGE SCALE GENOMIC DNA]</scope>
    <source>
        <strain evidence="2">Rf_01</strain>
        <tissue evidence="2">Aerial parts of the thallus</tissue>
    </source>
</reference>
<dbReference type="AlphaFoldDB" id="A0ABD1ZN39"/>
<protein>
    <submittedName>
        <fullName evidence="2">Uncharacterized protein</fullName>
    </submittedName>
</protein>
<sequence length="166" mass="18267">MRNNIVYDQGPLNPAHIYGTEPRRSASAELEGQPRFYQRPLDHLAPIQLSGKPEVRSPSREGLPATRLSTRTASGGNSPNSELRQGSQINDLQEAQIPSQPEHGGNPALPSQNSADKSPRKGSRPESSDQGPAEEGEDQARFSDMEAENPELENDKTETREERNQD</sequence>
<evidence type="ECO:0000256" key="1">
    <source>
        <dbReference type="SAM" id="MobiDB-lite"/>
    </source>
</evidence>
<feature type="compositionally biased region" description="Polar residues" evidence="1">
    <location>
        <begin position="67"/>
        <end position="99"/>
    </location>
</feature>
<feature type="compositionally biased region" description="Basic and acidic residues" evidence="1">
    <location>
        <begin position="117"/>
        <end position="127"/>
    </location>
</feature>